<reference evidence="1" key="1">
    <citation type="journal article" date="2021" name="Nat. Commun.">
        <title>Genetic determinants of endophytism in the Arabidopsis root mycobiome.</title>
        <authorList>
            <person name="Mesny F."/>
            <person name="Miyauchi S."/>
            <person name="Thiergart T."/>
            <person name="Pickel B."/>
            <person name="Atanasova L."/>
            <person name="Karlsson M."/>
            <person name="Huettel B."/>
            <person name="Barry K.W."/>
            <person name="Haridas S."/>
            <person name="Chen C."/>
            <person name="Bauer D."/>
            <person name="Andreopoulos W."/>
            <person name="Pangilinan J."/>
            <person name="LaButti K."/>
            <person name="Riley R."/>
            <person name="Lipzen A."/>
            <person name="Clum A."/>
            <person name="Drula E."/>
            <person name="Henrissat B."/>
            <person name="Kohler A."/>
            <person name="Grigoriev I.V."/>
            <person name="Martin F.M."/>
            <person name="Hacquard S."/>
        </authorList>
    </citation>
    <scope>NUCLEOTIDE SEQUENCE</scope>
    <source>
        <strain evidence="1">MPI-CAGE-CH-0230</strain>
    </source>
</reference>
<protein>
    <recommendedName>
        <fullName evidence="3">Heterokaryon incompatibility domain-containing protein</fullName>
    </recommendedName>
</protein>
<dbReference type="Proteomes" id="UP000756346">
    <property type="component" value="Unassembled WGS sequence"/>
</dbReference>
<name>A0A9P8Y0Q0_9PEZI</name>
<proteinExistence type="predicted"/>
<dbReference type="GeneID" id="70188878"/>
<evidence type="ECO:0008006" key="3">
    <source>
        <dbReference type="Google" id="ProtNLM"/>
    </source>
</evidence>
<accession>A0A9P8Y0Q0</accession>
<evidence type="ECO:0000313" key="2">
    <source>
        <dbReference type="Proteomes" id="UP000756346"/>
    </source>
</evidence>
<keyword evidence="2" id="KW-1185">Reference proteome</keyword>
<organism evidence="1 2">
    <name type="scientific">Microdochium trichocladiopsis</name>
    <dbReference type="NCBI Taxonomy" id="1682393"/>
    <lineage>
        <taxon>Eukaryota</taxon>
        <taxon>Fungi</taxon>
        <taxon>Dikarya</taxon>
        <taxon>Ascomycota</taxon>
        <taxon>Pezizomycotina</taxon>
        <taxon>Sordariomycetes</taxon>
        <taxon>Xylariomycetidae</taxon>
        <taxon>Xylariales</taxon>
        <taxon>Microdochiaceae</taxon>
        <taxon>Microdochium</taxon>
    </lineage>
</organism>
<dbReference type="EMBL" id="JAGTJQ010000009">
    <property type="protein sequence ID" value="KAH7024711.1"/>
    <property type="molecule type" value="Genomic_DNA"/>
</dbReference>
<sequence>MSDDKDRSLLQLSRHYRASIISQLVDIGRECKSMLSFAPSSAASSVSSPKARSYAVVRSTPSASGVRNCVLDRILRYRRHTDIRFLWIDAHSIRQDTCGVDDCDRYPRCVEKRDAIQAMDLVYQLSKHPVALLGRPLQRGSELHLLTQILSGDLVDGDREFRFSPRTNVKVARKALLLAFHTRTREFRFRPATCL</sequence>
<gene>
    <name evidence="1" type="ORF">B0I36DRAFT_366635</name>
</gene>
<evidence type="ECO:0000313" key="1">
    <source>
        <dbReference type="EMBL" id="KAH7024711.1"/>
    </source>
</evidence>
<dbReference type="AlphaFoldDB" id="A0A9P8Y0Q0"/>
<dbReference type="OrthoDB" id="270167at2759"/>
<dbReference type="RefSeq" id="XP_046008259.1">
    <property type="nucleotide sequence ID" value="XM_046159332.1"/>
</dbReference>
<comment type="caution">
    <text evidence="1">The sequence shown here is derived from an EMBL/GenBank/DDBJ whole genome shotgun (WGS) entry which is preliminary data.</text>
</comment>